<reference evidence="2" key="1">
    <citation type="journal article" date="2014" name="BMC Genomics">
        <title>Characterizing the developmental transcriptome of the oriental fruit fly, Bactrocera dorsalis (Diptera: Tephritidae) through comparative genomic analysis with Drosophila melanogaster utilizing modENCODE datasets.</title>
        <authorList>
            <person name="Geib S.M."/>
            <person name="Calla B."/>
            <person name="Hall B."/>
            <person name="Hou S."/>
            <person name="Manoukis N.C."/>
        </authorList>
    </citation>
    <scope>NUCLEOTIDE SEQUENCE</scope>
    <source>
        <strain evidence="2">Punador</strain>
    </source>
</reference>
<organism evidence="2">
    <name type="scientific">Bactrocera dorsalis</name>
    <name type="common">Oriental fruit fly</name>
    <name type="synonym">Dacus dorsalis</name>
    <dbReference type="NCBI Taxonomy" id="27457"/>
    <lineage>
        <taxon>Eukaryota</taxon>
        <taxon>Metazoa</taxon>
        <taxon>Ecdysozoa</taxon>
        <taxon>Arthropoda</taxon>
        <taxon>Hexapoda</taxon>
        <taxon>Insecta</taxon>
        <taxon>Pterygota</taxon>
        <taxon>Neoptera</taxon>
        <taxon>Endopterygota</taxon>
        <taxon>Diptera</taxon>
        <taxon>Brachycera</taxon>
        <taxon>Muscomorpha</taxon>
        <taxon>Tephritoidea</taxon>
        <taxon>Tephritidae</taxon>
        <taxon>Bactrocera</taxon>
        <taxon>Bactrocera</taxon>
    </lineage>
</organism>
<sequence>MHQQFSYAKVARTNKHKTREESNAQKTMEEWKHATLDNTTTTNNKMLAFPTNLDKYIQKQDDFTTKINQTINNCLMQNATQANNKALYEALIYIQSTLKQMTVSSDLWKINKK</sequence>
<evidence type="ECO:0000313" key="2">
    <source>
        <dbReference type="EMBL" id="JAC38561.1"/>
    </source>
</evidence>
<proteinExistence type="predicted"/>
<dbReference type="EMBL" id="GAKP01020391">
    <property type="protein sequence ID" value="JAC38561.1"/>
    <property type="molecule type" value="Transcribed_RNA"/>
</dbReference>
<feature type="compositionally biased region" description="Basic and acidic residues" evidence="1">
    <location>
        <begin position="18"/>
        <end position="27"/>
    </location>
</feature>
<accession>A0A034V5K1</accession>
<name>A0A034V5K1_BACDO</name>
<protein>
    <submittedName>
        <fullName evidence="2">Uncharacterized protein</fullName>
    </submittedName>
</protein>
<dbReference type="AlphaFoldDB" id="A0A034V5K1"/>
<evidence type="ECO:0000256" key="1">
    <source>
        <dbReference type="SAM" id="MobiDB-lite"/>
    </source>
</evidence>
<feature type="region of interest" description="Disordered" evidence="1">
    <location>
        <begin position="1"/>
        <end position="27"/>
    </location>
</feature>